<evidence type="ECO:0000313" key="2">
    <source>
        <dbReference type="EMBL" id="KAF7513312.1"/>
    </source>
</evidence>
<protein>
    <submittedName>
        <fullName evidence="2">Uncharacterized protein</fullName>
    </submittedName>
</protein>
<organism evidence="2 3">
    <name type="scientific">Endocarpon pusillum</name>
    <dbReference type="NCBI Taxonomy" id="364733"/>
    <lineage>
        <taxon>Eukaryota</taxon>
        <taxon>Fungi</taxon>
        <taxon>Dikarya</taxon>
        <taxon>Ascomycota</taxon>
        <taxon>Pezizomycotina</taxon>
        <taxon>Eurotiomycetes</taxon>
        <taxon>Chaetothyriomycetidae</taxon>
        <taxon>Verrucariales</taxon>
        <taxon>Verrucariaceae</taxon>
        <taxon>Endocarpon</taxon>
    </lineage>
</organism>
<reference evidence="2" key="1">
    <citation type="submission" date="2020-02" db="EMBL/GenBank/DDBJ databases">
        <authorList>
            <person name="Palmer J.M."/>
        </authorList>
    </citation>
    <scope>NUCLEOTIDE SEQUENCE</scope>
    <source>
        <strain evidence="2">EPUS1.4</strain>
        <tissue evidence="2">Thallus</tissue>
    </source>
</reference>
<keyword evidence="1" id="KW-0812">Transmembrane</keyword>
<dbReference type="Proteomes" id="UP000606974">
    <property type="component" value="Unassembled WGS sequence"/>
</dbReference>
<gene>
    <name evidence="2" type="ORF">GJ744_009733</name>
</gene>
<keyword evidence="3" id="KW-1185">Reference proteome</keyword>
<name>A0A8H7E8M3_9EURO</name>
<sequence length="165" mass="18501">MGSGTIGIRAGVTEWQGRSTRRVRLMQFSDWAGCVVDCSALLCLGAMWAYNNSMGRKRKTGAWAFGLAGFGAARRFWGSERSIFAYGEAFLMTCYGIAWHCIAKFEPAVFAEPKQGEKKTHNTFQNQVDSRLFLVIESPSCSRLAMKASSQLWWEGDTKKPRPIR</sequence>
<keyword evidence="1" id="KW-0472">Membrane</keyword>
<comment type="caution">
    <text evidence="2">The sequence shown here is derived from an EMBL/GenBank/DDBJ whole genome shotgun (WGS) entry which is preliminary data.</text>
</comment>
<evidence type="ECO:0000313" key="3">
    <source>
        <dbReference type="Proteomes" id="UP000606974"/>
    </source>
</evidence>
<accession>A0A8H7E8M3</accession>
<dbReference type="AlphaFoldDB" id="A0A8H7E8M3"/>
<proteinExistence type="predicted"/>
<dbReference type="EMBL" id="JAACFV010000006">
    <property type="protein sequence ID" value="KAF7513312.1"/>
    <property type="molecule type" value="Genomic_DNA"/>
</dbReference>
<feature type="transmembrane region" description="Helical" evidence="1">
    <location>
        <begin position="28"/>
        <end position="50"/>
    </location>
</feature>
<keyword evidence="1" id="KW-1133">Transmembrane helix</keyword>
<evidence type="ECO:0000256" key="1">
    <source>
        <dbReference type="SAM" id="Phobius"/>
    </source>
</evidence>